<dbReference type="Pfam" id="PF11417">
    <property type="entry name" value="Inhibitor_G39P"/>
    <property type="match status" value="1"/>
</dbReference>
<gene>
    <name evidence="2" type="ORF">GC096_03735</name>
</gene>
<protein>
    <recommendedName>
        <fullName evidence="1">Replicative helicase inhibitor G39P N-terminal domain-containing protein</fullName>
    </recommendedName>
</protein>
<comment type="caution">
    <text evidence="2">The sequence shown here is derived from an EMBL/GenBank/DDBJ whole genome shotgun (WGS) entry which is preliminary data.</text>
</comment>
<dbReference type="InterPro" id="IPR024424">
    <property type="entry name" value="G39P_N"/>
</dbReference>
<evidence type="ECO:0000313" key="3">
    <source>
        <dbReference type="Proteomes" id="UP000653578"/>
    </source>
</evidence>
<dbReference type="Proteomes" id="UP000653578">
    <property type="component" value="Unassembled WGS sequence"/>
</dbReference>
<sequence>MFLCRQVQSPWTNLRNSNKTKLLTCWIKSQGRNESVNKAEVTELLKKISRKYLTFRLPKDDFDELRAMVDEWHDDLHDTPFEVAVENLRRHSNNAEQWPPSIGKLKLSLKTEEDLYHESMKRSAQEYLAQKDEWVRTSVGPPEHIKAMMSLPHEERLEAIKAYAERNVRESGC</sequence>
<reference evidence="2 3" key="1">
    <citation type="submission" date="2019-10" db="EMBL/GenBank/DDBJ databases">
        <title>Description of Paenibacillus humi sp. nov.</title>
        <authorList>
            <person name="Carlier A."/>
            <person name="Qi S."/>
        </authorList>
    </citation>
    <scope>NUCLEOTIDE SEQUENCE [LARGE SCALE GENOMIC DNA]</scope>
    <source>
        <strain evidence="2 3">LMG 31461</strain>
    </source>
</reference>
<dbReference type="Gene3D" id="1.10.8.200">
    <property type="entry name" value="Replisome organizer (g39p helicase loader/inhibitor protein)"/>
    <property type="match status" value="1"/>
</dbReference>
<keyword evidence="3" id="KW-1185">Reference proteome</keyword>
<organism evidence="2 3">
    <name type="scientific">Paenibacillus plantarum</name>
    <dbReference type="NCBI Taxonomy" id="2654975"/>
    <lineage>
        <taxon>Bacteria</taxon>
        <taxon>Bacillati</taxon>
        <taxon>Bacillota</taxon>
        <taxon>Bacilli</taxon>
        <taxon>Bacillales</taxon>
        <taxon>Paenibacillaceae</taxon>
        <taxon>Paenibacillus</taxon>
    </lineage>
</organism>
<accession>A0ABX1X420</accession>
<name>A0ABX1X420_9BACL</name>
<proteinExistence type="predicted"/>
<feature type="domain" description="Replicative helicase inhibitor G39P N-terminal" evidence="1">
    <location>
        <begin position="37"/>
        <end position="105"/>
    </location>
</feature>
<evidence type="ECO:0000313" key="2">
    <source>
        <dbReference type="EMBL" id="NOU63157.1"/>
    </source>
</evidence>
<evidence type="ECO:0000259" key="1">
    <source>
        <dbReference type="Pfam" id="PF11417"/>
    </source>
</evidence>
<dbReference type="EMBL" id="WHNY01000009">
    <property type="protein sequence ID" value="NOU63157.1"/>
    <property type="molecule type" value="Genomic_DNA"/>
</dbReference>